<feature type="chain" id="PRO_5015094249" evidence="6">
    <location>
        <begin position="25"/>
        <end position="482"/>
    </location>
</feature>
<dbReference type="RefSeq" id="XP_009218474.1">
    <property type="nucleotide sequence ID" value="XM_009220210.1"/>
</dbReference>
<feature type="domain" description="Glycoside hydrolase family 5" evidence="7">
    <location>
        <begin position="46"/>
        <end position="391"/>
    </location>
</feature>
<comment type="similarity">
    <text evidence="1 4">Belongs to the glycosyl hydrolase 5 (cellulase A) family.</text>
</comment>
<keyword evidence="5" id="KW-0472">Membrane</keyword>
<keyword evidence="3 4" id="KW-0326">Glycosidase</keyword>
<dbReference type="HOGENOM" id="CLU_039562_0_0_1"/>
<reference evidence="8" key="2">
    <citation type="submission" date="2010-07" db="EMBL/GenBank/DDBJ databases">
        <authorList>
            <consortium name="The Broad Institute Genome Sequencing Platform"/>
            <consortium name="Broad Institute Genome Sequencing Center for Infectious Disease"/>
            <person name="Ma L.-J."/>
            <person name="Dead R."/>
            <person name="Young S."/>
            <person name="Zeng Q."/>
            <person name="Koehrsen M."/>
            <person name="Alvarado L."/>
            <person name="Berlin A."/>
            <person name="Chapman S.B."/>
            <person name="Chen Z."/>
            <person name="Freedman E."/>
            <person name="Gellesch M."/>
            <person name="Goldberg J."/>
            <person name="Griggs A."/>
            <person name="Gujja S."/>
            <person name="Heilman E.R."/>
            <person name="Heiman D."/>
            <person name="Hepburn T."/>
            <person name="Howarth C."/>
            <person name="Jen D."/>
            <person name="Larson L."/>
            <person name="Mehta T."/>
            <person name="Neiman D."/>
            <person name="Pearson M."/>
            <person name="Roberts A."/>
            <person name="Saif S."/>
            <person name="Shea T."/>
            <person name="Shenoy N."/>
            <person name="Sisk P."/>
            <person name="Stolte C."/>
            <person name="Sykes S."/>
            <person name="Walk T."/>
            <person name="White J."/>
            <person name="Yandava C."/>
            <person name="Haas B."/>
            <person name="Nusbaum C."/>
            <person name="Birren B."/>
        </authorList>
    </citation>
    <scope>NUCLEOTIDE SEQUENCE</scope>
    <source>
        <strain evidence="8">R3-111a-1</strain>
    </source>
</reference>
<name>J3NMD4_GAET3</name>
<dbReference type="Proteomes" id="UP000006039">
    <property type="component" value="Unassembled WGS sequence"/>
</dbReference>
<dbReference type="InterPro" id="IPR017853">
    <property type="entry name" value="GH"/>
</dbReference>
<dbReference type="AlphaFoldDB" id="J3NMD4"/>
<evidence type="ECO:0000256" key="4">
    <source>
        <dbReference type="RuleBase" id="RU361153"/>
    </source>
</evidence>
<keyword evidence="10" id="KW-1185">Reference proteome</keyword>
<keyword evidence="6" id="KW-0732">Signal</keyword>
<dbReference type="GeneID" id="20342896"/>
<dbReference type="SUPFAM" id="SSF51445">
    <property type="entry name" value="(Trans)glycosidases"/>
    <property type="match status" value="1"/>
</dbReference>
<dbReference type="EnsemblFungi" id="EJT82465">
    <property type="protein sequence ID" value="EJT82465"/>
    <property type="gene ID" value="GGTG_02438"/>
</dbReference>
<feature type="signal peptide" evidence="6">
    <location>
        <begin position="1"/>
        <end position="24"/>
    </location>
</feature>
<dbReference type="Pfam" id="PF00150">
    <property type="entry name" value="Cellulase"/>
    <property type="match status" value="1"/>
</dbReference>
<sequence>MRLNSKLGRALAVTLGVLGDDVSAASFPDGPFTTSGRWIVGKSGSNLNFAGVNWPGHGEAMIPEGLQYQSVASIVSRVKSLGMNAVRLTYATEMVDQMAGSGAGADVTLDKALGAALGSENGTAILKRIMENNPGFKAGTTRLQVFDAVAAECAKQGIYVVLDNHVSKAQWCCTPLDGNSWWGDTLFSAANWTRGLSYMANHTKSWPNLLAMSLRNELRQPFTNITLYRSSYNWETWYQHTKDGVAAIRKENPDALVFLSGLESDTTLQPVVRGEVLTPGSARFSVADFPGGSSENKLVLELHSYSNVINQGQANNCTALRAALRDGGFEALLSNSTEGGAGGAVVKNRLPVLLTEFGWAQQDEKEWGSAYATCLRGFVGDTGAGWTVWVLAGSYYTRQGSQDNDEAWGLLNHDWSDWRAPRARVEADLVPLVKDTLAFTRSPEGGGDNGTNPRSAAAFGVQPTGLFGIVVAVSFVAGSWLF</sequence>
<reference evidence="9" key="4">
    <citation type="journal article" date="2015" name="G3 (Bethesda)">
        <title>Genome sequences of three phytopathogenic species of the Magnaporthaceae family of fungi.</title>
        <authorList>
            <person name="Okagaki L.H."/>
            <person name="Nunes C.C."/>
            <person name="Sailsbery J."/>
            <person name="Clay B."/>
            <person name="Brown D."/>
            <person name="John T."/>
            <person name="Oh Y."/>
            <person name="Young N."/>
            <person name="Fitzgerald M."/>
            <person name="Haas B.J."/>
            <person name="Zeng Q."/>
            <person name="Young S."/>
            <person name="Adiconis X."/>
            <person name="Fan L."/>
            <person name="Levin J.Z."/>
            <person name="Mitchell T.K."/>
            <person name="Okubara P.A."/>
            <person name="Farman M.L."/>
            <person name="Kohn L.M."/>
            <person name="Birren B."/>
            <person name="Ma L.-J."/>
            <person name="Dean R.A."/>
        </authorList>
    </citation>
    <scope>NUCLEOTIDE SEQUENCE</scope>
    <source>
        <strain evidence="9">R3-111a-1</strain>
    </source>
</reference>
<dbReference type="STRING" id="644352.J3NMD4"/>
<dbReference type="VEuPathDB" id="FungiDB:GGTG_02438"/>
<evidence type="ECO:0000256" key="3">
    <source>
        <dbReference type="ARBA" id="ARBA00023295"/>
    </source>
</evidence>
<gene>
    <name evidence="9" type="primary">20342896</name>
    <name evidence="8" type="ORF">GGTG_02438</name>
</gene>
<keyword evidence="5" id="KW-0812">Transmembrane</keyword>
<evidence type="ECO:0000259" key="7">
    <source>
        <dbReference type="Pfam" id="PF00150"/>
    </source>
</evidence>
<organism evidence="8">
    <name type="scientific">Gaeumannomyces tritici (strain R3-111a-1)</name>
    <name type="common">Wheat and barley take-all root rot fungus</name>
    <name type="synonym">Gaeumannomyces graminis var. tritici</name>
    <dbReference type="NCBI Taxonomy" id="644352"/>
    <lineage>
        <taxon>Eukaryota</taxon>
        <taxon>Fungi</taxon>
        <taxon>Dikarya</taxon>
        <taxon>Ascomycota</taxon>
        <taxon>Pezizomycotina</taxon>
        <taxon>Sordariomycetes</taxon>
        <taxon>Sordariomycetidae</taxon>
        <taxon>Magnaporthales</taxon>
        <taxon>Magnaporthaceae</taxon>
        <taxon>Gaeumannomyces</taxon>
    </lineage>
</organism>
<reference evidence="8" key="3">
    <citation type="submission" date="2010-09" db="EMBL/GenBank/DDBJ databases">
        <title>Annotation of Gaeumannomyces graminis var. tritici R3-111a-1.</title>
        <authorList>
            <consortium name="The Broad Institute Genome Sequencing Platform"/>
            <person name="Ma L.-J."/>
            <person name="Dead R."/>
            <person name="Young S.K."/>
            <person name="Zeng Q."/>
            <person name="Gargeya S."/>
            <person name="Fitzgerald M."/>
            <person name="Haas B."/>
            <person name="Abouelleil A."/>
            <person name="Alvarado L."/>
            <person name="Arachchi H.M."/>
            <person name="Berlin A."/>
            <person name="Brown A."/>
            <person name="Chapman S.B."/>
            <person name="Chen Z."/>
            <person name="Dunbar C."/>
            <person name="Freedman E."/>
            <person name="Gearin G."/>
            <person name="Gellesch M."/>
            <person name="Goldberg J."/>
            <person name="Griggs A."/>
            <person name="Gujja S."/>
            <person name="Heiman D."/>
            <person name="Howarth C."/>
            <person name="Larson L."/>
            <person name="Lui A."/>
            <person name="MacDonald P.J.P."/>
            <person name="Mehta T."/>
            <person name="Montmayeur A."/>
            <person name="Murphy C."/>
            <person name="Neiman D."/>
            <person name="Pearson M."/>
            <person name="Priest M."/>
            <person name="Roberts A."/>
            <person name="Saif S."/>
            <person name="Shea T."/>
            <person name="Shenoy N."/>
            <person name="Sisk P."/>
            <person name="Stolte C."/>
            <person name="Sykes S."/>
            <person name="Yandava C."/>
            <person name="Wortman J."/>
            <person name="Nusbaum C."/>
            <person name="Birren B."/>
        </authorList>
    </citation>
    <scope>NUCLEOTIDE SEQUENCE</scope>
    <source>
        <strain evidence="8">R3-111a-1</strain>
    </source>
</reference>
<evidence type="ECO:0000313" key="10">
    <source>
        <dbReference type="Proteomes" id="UP000006039"/>
    </source>
</evidence>
<dbReference type="PANTHER" id="PTHR31263:SF0">
    <property type="entry name" value="CELLULASE FAMILY PROTEIN (AFU_ORTHOLOGUE AFUA_5G14560)"/>
    <property type="match status" value="1"/>
</dbReference>
<dbReference type="OrthoDB" id="442731at2759"/>
<dbReference type="eggNOG" id="ENOG502QUKB">
    <property type="taxonomic scope" value="Eukaryota"/>
</dbReference>
<dbReference type="InterPro" id="IPR001547">
    <property type="entry name" value="Glyco_hydro_5"/>
</dbReference>
<evidence type="ECO:0000313" key="8">
    <source>
        <dbReference type="EMBL" id="EJT82465.1"/>
    </source>
</evidence>
<evidence type="ECO:0000313" key="9">
    <source>
        <dbReference type="EnsemblFungi" id="EJT82465"/>
    </source>
</evidence>
<dbReference type="EMBL" id="GL385395">
    <property type="protein sequence ID" value="EJT82465.1"/>
    <property type="molecule type" value="Genomic_DNA"/>
</dbReference>
<reference evidence="9" key="5">
    <citation type="submission" date="2018-04" db="UniProtKB">
        <authorList>
            <consortium name="EnsemblFungi"/>
        </authorList>
    </citation>
    <scope>IDENTIFICATION</scope>
    <source>
        <strain evidence="9">R3-111a-1</strain>
    </source>
</reference>
<dbReference type="GO" id="GO:0000272">
    <property type="term" value="P:polysaccharide catabolic process"/>
    <property type="evidence" value="ECO:0007669"/>
    <property type="project" value="InterPro"/>
</dbReference>
<evidence type="ECO:0000256" key="6">
    <source>
        <dbReference type="SAM" id="SignalP"/>
    </source>
</evidence>
<keyword evidence="5" id="KW-1133">Transmembrane helix</keyword>
<keyword evidence="2 4" id="KW-0378">Hydrolase</keyword>
<evidence type="ECO:0000256" key="1">
    <source>
        <dbReference type="ARBA" id="ARBA00005641"/>
    </source>
</evidence>
<dbReference type="GO" id="GO:0004553">
    <property type="term" value="F:hydrolase activity, hydrolyzing O-glycosyl compounds"/>
    <property type="evidence" value="ECO:0007669"/>
    <property type="project" value="InterPro"/>
</dbReference>
<protein>
    <submittedName>
        <fullName evidence="8">Cellulase</fullName>
    </submittedName>
</protein>
<dbReference type="PANTHER" id="PTHR31263">
    <property type="entry name" value="CELLULASE FAMILY PROTEIN (AFU_ORTHOLOGUE AFUA_5G14560)"/>
    <property type="match status" value="1"/>
</dbReference>
<evidence type="ECO:0000256" key="2">
    <source>
        <dbReference type="ARBA" id="ARBA00022801"/>
    </source>
</evidence>
<dbReference type="Gene3D" id="3.20.20.80">
    <property type="entry name" value="Glycosidases"/>
    <property type="match status" value="1"/>
</dbReference>
<evidence type="ECO:0000256" key="5">
    <source>
        <dbReference type="SAM" id="Phobius"/>
    </source>
</evidence>
<reference evidence="10" key="1">
    <citation type="submission" date="2010-07" db="EMBL/GenBank/DDBJ databases">
        <title>The genome sequence of Gaeumannomyces graminis var. tritici strain R3-111a-1.</title>
        <authorList>
            <consortium name="The Broad Institute Genome Sequencing Platform"/>
            <person name="Ma L.-J."/>
            <person name="Dead R."/>
            <person name="Young S."/>
            <person name="Zeng Q."/>
            <person name="Koehrsen M."/>
            <person name="Alvarado L."/>
            <person name="Berlin A."/>
            <person name="Chapman S.B."/>
            <person name="Chen Z."/>
            <person name="Freedman E."/>
            <person name="Gellesch M."/>
            <person name="Goldberg J."/>
            <person name="Griggs A."/>
            <person name="Gujja S."/>
            <person name="Heilman E.R."/>
            <person name="Heiman D."/>
            <person name="Hepburn T."/>
            <person name="Howarth C."/>
            <person name="Jen D."/>
            <person name="Larson L."/>
            <person name="Mehta T."/>
            <person name="Neiman D."/>
            <person name="Pearson M."/>
            <person name="Roberts A."/>
            <person name="Saif S."/>
            <person name="Shea T."/>
            <person name="Shenoy N."/>
            <person name="Sisk P."/>
            <person name="Stolte C."/>
            <person name="Sykes S."/>
            <person name="Walk T."/>
            <person name="White J."/>
            <person name="Yandava C."/>
            <person name="Haas B."/>
            <person name="Nusbaum C."/>
            <person name="Birren B."/>
        </authorList>
    </citation>
    <scope>NUCLEOTIDE SEQUENCE [LARGE SCALE GENOMIC DNA]</scope>
    <source>
        <strain evidence="10">R3-111a-1</strain>
    </source>
</reference>
<proteinExistence type="inferred from homology"/>
<accession>J3NMD4</accession>
<feature type="transmembrane region" description="Helical" evidence="5">
    <location>
        <begin position="459"/>
        <end position="481"/>
    </location>
</feature>